<sequence>MNISIFFKVEMIGTLIRKIKKAITPSDLVMKSIELLKKFLAFSLSDKLSILMFFEVDSFL</sequence>
<organism evidence="1 2">
    <name type="scientific">Empedobacter brevis NBRC 14943 = ATCC 43319</name>
    <dbReference type="NCBI Taxonomy" id="1218108"/>
    <lineage>
        <taxon>Bacteria</taxon>
        <taxon>Pseudomonadati</taxon>
        <taxon>Bacteroidota</taxon>
        <taxon>Flavobacteriia</taxon>
        <taxon>Flavobacteriales</taxon>
        <taxon>Weeksellaceae</taxon>
        <taxon>Empedobacter</taxon>
    </lineage>
</organism>
<dbReference type="EMBL" id="BJXC01000002">
    <property type="protein sequence ID" value="GEM50628.1"/>
    <property type="molecule type" value="Genomic_DNA"/>
</dbReference>
<evidence type="ECO:0000313" key="2">
    <source>
        <dbReference type="Proteomes" id="UP000321245"/>
    </source>
</evidence>
<accession>A0A511NDQ8</accession>
<name>A0A511NDQ8_9FLAO</name>
<dbReference type="AlphaFoldDB" id="A0A511NDQ8"/>
<comment type="caution">
    <text evidence="1">The sequence shown here is derived from an EMBL/GenBank/DDBJ whole genome shotgun (WGS) entry which is preliminary data.</text>
</comment>
<gene>
    <name evidence="1" type="ORF">EB1_04180</name>
</gene>
<dbReference type="STRING" id="1218108.GCA_000382425_00580"/>
<reference evidence="1 2" key="1">
    <citation type="submission" date="2019-07" db="EMBL/GenBank/DDBJ databases">
        <title>Whole genome shotgun sequence of Empedobacter brevis NBRC 14943.</title>
        <authorList>
            <person name="Hosoyama A."/>
            <person name="Uohara A."/>
            <person name="Ohji S."/>
            <person name="Ichikawa N."/>
        </authorList>
    </citation>
    <scope>NUCLEOTIDE SEQUENCE [LARGE SCALE GENOMIC DNA]</scope>
    <source>
        <strain evidence="1 2">NBRC 14943</strain>
    </source>
</reference>
<proteinExistence type="predicted"/>
<dbReference type="Proteomes" id="UP000321245">
    <property type="component" value="Unassembled WGS sequence"/>
</dbReference>
<keyword evidence="2" id="KW-1185">Reference proteome</keyword>
<protein>
    <submittedName>
        <fullName evidence="1">Uncharacterized protein</fullName>
    </submittedName>
</protein>
<evidence type="ECO:0000313" key="1">
    <source>
        <dbReference type="EMBL" id="GEM50628.1"/>
    </source>
</evidence>